<keyword evidence="2" id="KW-1185">Reference proteome</keyword>
<reference evidence="1 2" key="1">
    <citation type="journal article" date="2023" name="Genes (Basel)">
        <title>Chromosome-Level Genome Assembly and Circadian Gene Repertoire of the Patagonia Blennie Eleginops maclovinus-The Closest Ancestral Proxy of Antarctic Cryonotothenioids.</title>
        <authorList>
            <person name="Cheng C.C."/>
            <person name="Rivera-Colon A.G."/>
            <person name="Minhas B.F."/>
            <person name="Wilson L."/>
            <person name="Rayamajhi N."/>
            <person name="Vargas-Chacoff L."/>
            <person name="Catchen J.M."/>
        </authorList>
    </citation>
    <scope>NUCLEOTIDE SEQUENCE [LARGE SCALE GENOMIC DNA]</scope>
    <source>
        <strain evidence="1">JMC-PN-2008</strain>
    </source>
</reference>
<accession>A0AAN7XIU0</accession>
<sequence length="113" mass="12613">MKRKKASNETGCWLLTLIESLDNAICMGDSCGTRHFNSIRETIIASVPNARETDMLTEREGCIQSYRERHVTLPEAPTSPPPEEAVADMIIDLRPGLLIGDGYRLQFCISSCR</sequence>
<reference evidence="1 2" key="2">
    <citation type="journal article" date="2023" name="Mol. Biol. Evol.">
        <title>Genomics of Secondarily Temperate Adaptation in the Only Non-Antarctic Icefish.</title>
        <authorList>
            <person name="Rivera-Colon A.G."/>
            <person name="Rayamajhi N."/>
            <person name="Minhas B.F."/>
            <person name="Madrigal G."/>
            <person name="Bilyk K.T."/>
            <person name="Yoon V."/>
            <person name="Hune M."/>
            <person name="Gregory S."/>
            <person name="Cheng C.H.C."/>
            <person name="Catchen J.M."/>
        </authorList>
    </citation>
    <scope>NUCLEOTIDE SEQUENCE [LARGE SCALE GENOMIC DNA]</scope>
    <source>
        <strain evidence="1">JMC-PN-2008</strain>
    </source>
</reference>
<name>A0AAN7XIU0_ELEMC</name>
<comment type="caution">
    <text evidence="1">The sequence shown here is derived from an EMBL/GenBank/DDBJ whole genome shotgun (WGS) entry which is preliminary data.</text>
</comment>
<gene>
    <name evidence="1" type="ORF">PBY51_022936</name>
</gene>
<organism evidence="1 2">
    <name type="scientific">Eleginops maclovinus</name>
    <name type="common">Patagonian blennie</name>
    <name type="synonym">Eleginus maclovinus</name>
    <dbReference type="NCBI Taxonomy" id="56733"/>
    <lineage>
        <taxon>Eukaryota</taxon>
        <taxon>Metazoa</taxon>
        <taxon>Chordata</taxon>
        <taxon>Craniata</taxon>
        <taxon>Vertebrata</taxon>
        <taxon>Euteleostomi</taxon>
        <taxon>Actinopterygii</taxon>
        <taxon>Neopterygii</taxon>
        <taxon>Teleostei</taxon>
        <taxon>Neoteleostei</taxon>
        <taxon>Acanthomorphata</taxon>
        <taxon>Eupercaria</taxon>
        <taxon>Perciformes</taxon>
        <taxon>Notothenioidei</taxon>
        <taxon>Eleginopidae</taxon>
        <taxon>Eleginops</taxon>
    </lineage>
</organism>
<protein>
    <submittedName>
        <fullName evidence="1">Uncharacterized protein</fullName>
    </submittedName>
</protein>
<evidence type="ECO:0000313" key="2">
    <source>
        <dbReference type="Proteomes" id="UP001346869"/>
    </source>
</evidence>
<dbReference type="AlphaFoldDB" id="A0AAN7XIU0"/>
<evidence type="ECO:0000313" key="1">
    <source>
        <dbReference type="EMBL" id="KAK5861546.1"/>
    </source>
</evidence>
<proteinExistence type="predicted"/>
<dbReference type="Proteomes" id="UP001346869">
    <property type="component" value="Unassembled WGS sequence"/>
</dbReference>
<dbReference type="EMBL" id="JAUZQC010000013">
    <property type="protein sequence ID" value="KAK5861546.1"/>
    <property type="molecule type" value="Genomic_DNA"/>
</dbReference>